<name>A0A0R1DX64_DROYA</name>
<dbReference type="KEGG" id="dya:Dyak_GE28288"/>
<evidence type="ECO:0000313" key="2">
    <source>
        <dbReference type="Proteomes" id="UP000002282"/>
    </source>
</evidence>
<dbReference type="AlphaFoldDB" id="A0A0R1DX64"/>
<proteinExistence type="predicted"/>
<reference evidence="1 2" key="2">
    <citation type="journal article" date="2007" name="PLoS Biol.">
        <title>Principles of genome evolution in the Drosophila melanogaster species group.</title>
        <authorList>
            <person name="Ranz J.M."/>
            <person name="Maurin D."/>
            <person name="Chan Y.S."/>
            <person name="von Grotthuss M."/>
            <person name="Hillier L.W."/>
            <person name="Roote J."/>
            <person name="Ashburner M."/>
            <person name="Bergman C.M."/>
        </authorList>
    </citation>
    <scope>NUCLEOTIDE SEQUENCE [LARGE SCALE GENOMIC DNA]</scope>
    <source>
        <strain evidence="2">Tai18E2 / Tucson 14021-0261.01</strain>
    </source>
</reference>
<reference evidence="1 2" key="1">
    <citation type="journal article" date="2007" name="Nature">
        <title>Evolution of genes and genomes on the Drosophila phylogeny.</title>
        <authorList>
            <consortium name="Drosophila 12 Genomes Consortium"/>
            <person name="Clark A.G."/>
            <person name="Eisen M.B."/>
            <person name="Smith D.R."/>
            <person name="Bergman C.M."/>
            <person name="Oliver B."/>
            <person name="Markow T.A."/>
            <person name="Kaufman T.C."/>
            <person name="Kellis M."/>
            <person name="Gelbart W."/>
            <person name="Iyer V.N."/>
            <person name="Pollard D.A."/>
            <person name="Sackton T.B."/>
            <person name="Larracuente A.M."/>
            <person name="Singh N.D."/>
            <person name="Abad J.P."/>
            <person name="Abt D.N."/>
            <person name="Adryan B."/>
            <person name="Aguade M."/>
            <person name="Akashi H."/>
            <person name="Anderson W.W."/>
            <person name="Aquadro C.F."/>
            <person name="Ardell D.H."/>
            <person name="Arguello R."/>
            <person name="Artieri C.G."/>
            <person name="Barbash D.A."/>
            <person name="Barker D."/>
            <person name="Barsanti P."/>
            <person name="Batterham P."/>
            <person name="Batzoglou S."/>
            <person name="Begun D."/>
            <person name="Bhutkar A."/>
            <person name="Blanco E."/>
            <person name="Bosak S.A."/>
            <person name="Bradley R.K."/>
            <person name="Brand A.D."/>
            <person name="Brent M.R."/>
            <person name="Brooks A.N."/>
            <person name="Brown R.H."/>
            <person name="Butlin R.K."/>
            <person name="Caggese C."/>
            <person name="Calvi B.R."/>
            <person name="Bernardo de Carvalho A."/>
            <person name="Caspi A."/>
            <person name="Castrezana S."/>
            <person name="Celniker S.E."/>
            <person name="Chang J.L."/>
            <person name="Chapple C."/>
            <person name="Chatterji S."/>
            <person name="Chinwalla A."/>
            <person name="Civetta A."/>
            <person name="Clifton S.W."/>
            <person name="Comeron J.M."/>
            <person name="Costello J.C."/>
            <person name="Coyne J.A."/>
            <person name="Daub J."/>
            <person name="David R.G."/>
            <person name="Delcher A.L."/>
            <person name="Delehaunty K."/>
            <person name="Do C.B."/>
            <person name="Ebling H."/>
            <person name="Edwards K."/>
            <person name="Eickbush T."/>
            <person name="Evans J.D."/>
            <person name="Filipski A."/>
            <person name="Findeiss S."/>
            <person name="Freyhult E."/>
            <person name="Fulton L."/>
            <person name="Fulton R."/>
            <person name="Garcia A.C."/>
            <person name="Gardiner A."/>
            <person name="Garfield D.A."/>
            <person name="Garvin B.E."/>
            <person name="Gibson G."/>
            <person name="Gilbert D."/>
            <person name="Gnerre S."/>
            <person name="Godfrey J."/>
            <person name="Good R."/>
            <person name="Gotea V."/>
            <person name="Gravely B."/>
            <person name="Greenberg A.J."/>
            <person name="Griffiths-Jones S."/>
            <person name="Gross S."/>
            <person name="Guigo R."/>
            <person name="Gustafson E.A."/>
            <person name="Haerty W."/>
            <person name="Hahn M.W."/>
            <person name="Halligan D.L."/>
            <person name="Halpern A.L."/>
            <person name="Halter G.M."/>
            <person name="Han M.V."/>
            <person name="Heger A."/>
            <person name="Hillier L."/>
            <person name="Hinrichs A.S."/>
            <person name="Holmes I."/>
            <person name="Hoskins R.A."/>
            <person name="Hubisz M.J."/>
            <person name="Hultmark D."/>
            <person name="Huntley M.A."/>
            <person name="Jaffe D.B."/>
            <person name="Jagadeeshan S."/>
            <person name="Jeck W.R."/>
            <person name="Johnson J."/>
            <person name="Jones C.D."/>
            <person name="Jordan W.C."/>
            <person name="Karpen G.H."/>
            <person name="Kataoka E."/>
            <person name="Keightley P.D."/>
            <person name="Kheradpour P."/>
            <person name="Kirkness E.F."/>
            <person name="Koerich L.B."/>
            <person name="Kristiansen K."/>
            <person name="Kudrna D."/>
            <person name="Kulathinal R.J."/>
            <person name="Kumar S."/>
            <person name="Kwok R."/>
            <person name="Lander E."/>
            <person name="Langley C.H."/>
            <person name="Lapoint R."/>
            <person name="Lazzaro B.P."/>
            <person name="Lee S.J."/>
            <person name="Levesque L."/>
            <person name="Li R."/>
            <person name="Lin C.F."/>
            <person name="Lin M.F."/>
            <person name="Lindblad-Toh K."/>
            <person name="Llopart A."/>
            <person name="Long M."/>
            <person name="Low L."/>
            <person name="Lozovsky E."/>
            <person name="Lu J."/>
            <person name="Luo M."/>
            <person name="Machado C.A."/>
            <person name="Makalowski W."/>
            <person name="Marzo M."/>
            <person name="Matsuda M."/>
            <person name="Matzkin L."/>
            <person name="McAllister B."/>
            <person name="McBride C.S."/>
            <person name="McKernan B."/>
            <person name="McKernan K."/>
            <person name="Mendez-Lago M."/>
            <person name="Minx P."/>
            <person name="Mollenhauer M.U."/>
            <person name="Montooth K."/>
            <person name="Mount S.M."/>
            <person name="Mu X."/>
            <person name="Myers E."/>
            <person name="Negre B."/>
            <person name="Newfeld S."/>
            <person name="Nielsen R."/>
            <person name="Noor M.A."/>
            <person name="O'Grady P."/>
            <person name="Pachter L."/>
            <person name="Papaceit M."/>
            <person name="Parisi M.J."/>
            <person name="Parisi M."/>
            <person name="Parts L."/>
            <person name="Pedersen J.S."/>
            <person name="Pesole G."/>
            <person name="Phillippy A.M."/>
            <person name="Ponting C.P."/>
            <person name="Pop M."/>
            <person name="Porcelli D."/>
            <person name="Powell J.R."/>
            <person name="Prohaska S."/>
            <person name="Pruitt K."/>
            <person name="Puig M."/>
            <person name="Quesneville H."/>
            <person name="Ram K.R."/>
            <person name="Rand D."/>
            <person name="Rasmussen M.D."/>
            <person name="Reed L.K."/>
            <person name="Reenan R."/>
            <person name="Reily A."/>
            <person name="Remington K.A."/>
            <person name="Rieger T.T."/>
            <person name="Ritchie M.G."/>
            <person name="Robin C."/>
            <person name="Rogers Y.H."/>
            <person name="Rohde C."/>
            <person name="Rozas J."/>
            <person name="Rubenfield M.J."/>
            <person name="Ruiz A."/>
            <person name="Russo S."/>
            <person name="Salzberg S.L."/>
            <person name="Sanchez-Gracia A."/>
            <person name="Saranga D.J."/>
            <person name="Sato H."/>
            <person name="Schaeffer S.W."/>
            <person name="Schatz M.C."/>
            <person name="Schlenke T."/>
            <person name="Schwartz R."/>
            <person name="Segarra C."/>
            <person name="Singh R.S."/>
            <person name="Sirot L."/>
            <person name="Sirota M."/>
            <person name="Sisneros N.B."/>
            <person name="Smith C.D."/>
            <person name="Smith T.F."/>
            <person name="Spieth J."/>
            <person name="Stage D.E."/>
            <person name="Stark A."/>
            <person name="Stephan W."/>
            <person name="Strausberg R.L."/>
            <person name="Strempel S."/>
            <person name="Sturgill D."/>
            <person name="Sutton G."/>
            <person name="Sutton G.G."/>
            <person name="Tao W."/>
            <person name="Teichmann S."/>
            <person name="Tobari Y.N."/>
            <person name="Tomimura Y."/>
            <person name="Tsolas J.M."/>
            <person name="Valente V.L."/>
            <person name="Venter E."/>
            <person name="Venter J.C."/>
            <person name="Vicario S."/>
            <person name="Vieira F.G."/>
            <person name="Vilella A.J."/>
            <person name="Villasante A."/>
            <person name="Walenz B."/>
            <person name="Wang J."/>
            <person name="Wasserman M."/>
            <person name="Watts T."/>
            <person name="Wilson D."/>
            <person name="Wilson R.K."/>
            <person name="Wing R.A."/>
            <person name="Wolfner M.F."/>
            <person name="Wong A."/>
            <person name="Wong G.K."/>
            <person name="Wu C.I."/>
            <person name="Wu G."/>
            <person name="Yamamoto D."/>
            <person name="Yang H.P."/>
            <person name="Yang S.P."/>
            <person name="Yorke J.A."/>
            <person name="Yoshida K."/>
            <person name="Zdobnov E."/>
            <person name="Zhang P."/>
            <person name="Zhang Y."/>
            <person name="Zimin A.V."/>
            <person name="Baldwin J."/>
            <person name="Abdouelleil A."/>
            <person name="Abdulkadir J."/>
            <person name="Abebe A."/>
            <person name="Abera B."/>
            <person name="Abreu J."/>
            <person name="Acer S.C."/>
            <person name="Aftuck L."/>
            <person name="Alexander A."/>
            <person name="An P."/>
            <person name="Anderson E."/>
            <person name="Anderson S."/>
            <person name="Arachi H."/>
            <person name="Azer M."/>
            <person name="Bachantsang P."/>
            <person name="Barry A."/>
            <person name="Bayul T."/>
            <person name="Berlin A."/>
            <person name="Bessette D."/>
            <person name="Bloom T."/>
            <person name="Blye J."/>
            <person name="Boguslavskiy L."/>
            <person name="Bonnet C."/>
            <person name="Boukhgalter B."/>
            <person name="Bourzgui I."/>
            <person name="Brown A."/>
            <person name="Cahill P."/>
            <person name="Channer S."/>
            <person name="Cheshatsang Y."/>
            <person name="Chuda L."/>
            <person name="Citroen M."/>
            <person name="Collymore A."/>
            <person name="Cooke P."/>
            <person name="Costello M."/>
            <person name="D'Aco K."/>
            <person name="Daza R."/>
            <person name="De Haan G."/>
            <person name="DeGray S."/>
            <person name="DeMaso C."/>
            <person name="Dhargay N."/>
            <person name="Dooley K."/>
            <person name="Dooley E."/>
            <person name="Doricent M."/>
            <person name="Dorje P."/>
            <person name="Dorjee K."/>
            <person name="Dupes A."/>
            <person name="Elong R."/>
            <person name="Falk J."/>
            <person name="Farina A."/>
            <person name="Faro S."/>
            <person name="Ferguson D."/>
            <person name="Fisher S."/>
            <person name="Foley C.D."/>
            <person name="Franke A."/>
            <person name="Friedrich D."/>
            <person name="Gadbois L."/>
            <person name="Gearin G."/>
            <person name="Gearin C.R."/>
            <person name="Giannoukos G."/>
            <person name="Goode T."/>
            <person name="Graham J."/>
            <person name="Grandbois E."/>
            <person name="Grewal S."/>
            <person name="Gyaltsen K."/>
            <person name="Hafez N."/>
            <person name="Hagos B."/>
            <person name="Hall J."/>
            <person name="Henson C."/>
            <person name="Hollinger A."/>
            <person name="Honan T."/>
            <person name="Huard M.D."/>
            <person name="Hughes L."/>
            <person name="Hurhula B."/>
            <person name="Husby M.E."/>
            <person name="Kamat A."/>
            <person name="Kanga B."/>
            <person name="Kashin S."/>
            <person name="Khazanovich D."/>
            <person name="Kisner P."/>
            <person name="Lance K."/>
            <person name="Lara M."/>
            <person name="Lee W."/>
            <person name="Lennon N."/>
            <person name="Letendre F."/>
            <person name="LeVine R."/>
            <person name="Lipovsky A."/>
            <person name="Liu X."/>
            <person name="Liu J."/>
            <person name="Liu S."/>
            <person name="Lokyitsang T."/>
            <person name="Lokyitsang Y."/>
            <person name="Lubonja R."/>
            <person name="Lui A."/>
            <person name="MacDonald P."/>
            <person name="Magnisalis V."/>
            <person name="Maru K."/>
            <person name="Matthews C."/>
            <person name="McCusker W."/>
            <person name="McDonough S."/>
            <person name="Mehta T."/>
            <person name="Meldrim J."/>
            <person name="Meneus L."/>
            <person name="Mihai O."/>
            <person name="Mihalev A."/>
            <person name="Mihova T."/>
            <person name="Mittelman R."/>
            <person name="Mlenga V."/>
            <person name="Montmayeur A."/>
            <person name="Mulrain L."/>
            <person name="Navidi A."/>
            <person name="Naylor J."/>
            <person name="Negash T."/>
            <person name="Nguyen T."/>
            <person name="Nguyen N."/>
            <person name="Nicol R."/>
            <person name="Norbu C."/>
            <person name="Norbu N."/>
            <person name="Novod N."/>
            <person name="O'Neill B."/>
            <person name="Osman S."/>
            <person name="Markiewicz E."/>
            <person name="Oyono O.L."/>
            <person name="Patti C."/>
            <person name="Phunkhang P."/>
            <person name="Pierre F."/>
            <person name="Priest M."/>
            <person name="Raghuraman S."/>
            <person name="Rege F."/>
            <person name="Reyes R."/>
            <person name="Rise C."/>
            <person name="Rogov P."/>
            <person name="Ross K."/>
            <person name="Ryan E."/>
            <person name="Settipalli S."/>
            <person name="Shea T."/>
            <person name="Sherpa N."/>
            <person name="Shi L."/>
            <person name="Shih D."/>
            <person name="Sparrow T."/>
            <person name="Spaulding J."/>
            <person name="Stalker J."/>
            <person name="Stange-Thomann N."/>
            <person name="Stavropoulos S."/>
            <person name="Stone C."/>
            <person name="Strader C."/>
            <person name="Tesfaye S."/>
            <person name="Thomson T."/>
            <person name="Thoulutsang Y."/>
            <person name="Thoulutsang D."/>
            <person name="Topham K."/>
            <person name="Topping I."/>
            <person name="Tsamla T."/>
            <person name="Vassiliev H."/>
            <person name="Vo A."/>
            <person name="Wangchuk T."/>
            <person name="Wangdi T."/>
            <person name="Weiand M."/>
            <person name="Wilkinson J."/>
            <person name="Wilson A."/>
            <person name="Yadav S."/>
            <person name="Young G."/>
            <person name="Yu Q."/>
            <person name="Zembek L."/>
            <person name="Zhong D."/>
            <person name="Zimmer A."/>
            <person name="Zwirko Z."/>
            <person name="Jaffe D.B."/>
            <person name="Alvarez P."/>
            <person name="Brockman W."/>
            <person name="Butler J."/>
            <person name="Chin C."/>
            <person name="Gnerre S."/>
            <person name="Grabherr M."/>
            <person name="Kleber M."/>
            <person name="Mauceli E."/>
            <person name="MacCallum I."/>
        </authorList>
    </citation>
    <scope>NUCLEOTIDE SEQUENCE [LARGE SCALE GENOMIC DNA]</scope>
    <source>
        <strain evidence="2">Tai18E2 / Tucson 14021-0261.01</strain>
    </source>
</reference>
<keyword evidence="2" id="KW-1185">Reference proteome</keyword>
<evidence type="ECO:0000313" key="1">
    <source>
        <dbReference type="EMBL" id="KRK01660.1"/>
    </source>
</evidence>
<gene>
    <name evidence="1" type="primary">Dyak\GE28288</name>
    <name evidence="1" type="synonym">GE28288</name>
    <name evidence="1" type="ORF">Dyak_GE28288</name>
</gene>
<dbReference type="EMBL" id="CM000159">
    <property type="protein sequence ID" value="KRK01660.1"/>
    <property type="molecule type" value="Genomic_DNA"/>
</dbReference>
<dbReference type="Proteomes" id="UP000002282">
    <property type="component" value="Chromosome 3L"/>
</dbReference>
<organism evidence="1 2">
    <name type="scientific">Drosophila yakuba</name>
    <name type="common">Fruit fly</name>
    <dbReference type="NCBI Taxonomy" id="7245"/>
    <lineage>
        <taxon>Eukaryota</taxon>
        <taxon>Metazoa</taxon>
        <taxon>Ecdysozoa</taxon>
        <taxon>Arthropoda</taxon>
        <taxon>Hexapoda</taxon>
        <taxon>Insecta</taxon>
        <taxon>Pterygota</taxon>
        <taxon>Neoptera</taxon>
        <taxon>Endopterygota</taxon>
        <taxon>Diptera</taxon>
        <taxon>Brachycera</taxon>
        <taxon>Muscomorpha</taxon>
        <taxon>Ephydroidea</taxon>
        <taxon>Drosophilidae</taxon>
        <taxon>Drosophila</taxon>
        <taxon>Sophophora</taxon>
    </lineage>
</organism>
<accession>A0A0R1DX64</accession>
<protein>
    <submittedName>
        <fullName evidence="1">Uncharacterized protein</fullName>
    </submittedName>
</protein>
<sequence length="74" mass="8468">MQLEIKLSQICKVHFIKCPGGKPPPWISAICLHSLAIYVAFRGPDVPHLRQPIPFLHHSSQYREKRPQSIVNIT</sequence>